<dbReference type="EMBL" id="CP015136">
    <property type="protein sequence ID" value="AMY07799.1"/>
    <property type="molecule type" value="Genomic_DNA"/>
</dbReference>
<evidence type="ECO:0000256" key="3">
    <source>
        <dbReference type="ARBA" id="ARBA00022777"/>
    </source>
</evidence>
<dbReference type="Pfam" id="PF00069">
    <property type="entry name" value="Pkinase"/>
    <property type="match status" value="1"/>
</dbReference>
<dbReference type="OrthoDB" id="101360at2"/>
<dbReference type="STRING" id="1855912.LuPra_00980"/>
<protein>
    <submittedName>
        <fullName evidence="6">Serine/threonine-protein kinase PknB</fullName>
        <ecNumber evidence="6">2.7.11.1</ecNumber>
    </submittedName>
</protein>
<dbReference type="AlphaFoldDB" id="A0A143PJ50"/>
<proteinExistence type="predicted"/>
<keyword evidence="1 6" id="KW-0808">Transferase</keyword>
<dbReference type="InterPro" id="IPR011659">
    <property type="entry name" value="WD40"/>
</dbReference>
<dbReference type="Gene3D" id="1.10.510.10">
    <property type="entry name" value="Transferase(Phosphotransferase) domain 1"/>
    <property type="match status" value="1"/>
</dbReference>
<dbReference type="PROSITE" id="PS50011">
    <property type="entry name" value="PROTEIN_KINASE_DOM"/>
    <property type="match status" value="1"/>
</dbReference>
<dbReference type="Pfam" id="PF07676">
    <property type="entry name" value="PD40"/>
    <property type="match status" value="2"/>
</dbReference>
<dbReference type="GO" id="GO:0004674">
    <property type="term" value="F:protein serine/threonine kinase activity"/>
    <property type="evidence" value="ECO:0007669"/>
    <property type="project" value="UniProtKB-EC"/>
</dbReference>
<dbReference type="SUPFAM" id="SSF56112">
    <property type="entry name" value="Protein kinase-like (PK-like)"/>
    <property type="match status" value="1"/>
</dbReference>
<dbReference type="Gene3D" id="2.120.10.30">
    <property type="entry name" value="TolB, C-terminal domain"/>
    <property type="match status" value="2"/>
</dbReference>
<keyword evidence="4" id="KW-0067">ATP-binding</keyword>
<dbReference type="CDD" id="cd14014">
    <property type="entry name" value="STKc_PknB_like"/>
    <property type="match status" value="1"/>
</dbReference>
<dbReference type="InterPro" id="IPR011042">
    <property type="entry name" value="6-blade_b-propeller_TolB-like"/>
</dbReference>
<evidence type="ECO:0000313" key="7">
    <source>
        <dbReference type="Proteomes" id="UP000076079"/>
    </source>
</evidence>
<keyword evidence="3 6" id="KW-0418">Kinase</keyword>
<reference evidence="6 7" key="1">
    <citation type="journal article" date="2016" name="Genome Announc.">
        <title>First Complete Genome Sequence of a Subdivision 6 Acidobacterium Strain.</title>
        <authorList>
            <person name="Huang S."/>
            <person name="Vieira S."/>
            <person name="Bunk B."/>
            <person name="Riedel T."/>
            <person name="Sproer C."/>
            <person name="Overmann J."/>
        </authorList>
    </citation>
    <scope>NUCLEOTIDE SEQUENCE [LARGE SCALE GENOMIC DNA]</scope>
    <source>
        <strain evidence="7">DSM 100886 HEG_-6_39</strain>
    </source>
</reference>
<dbReference type="KEGG" id="abac:LuPra_00980"/>
<dbReference type="EC" id="2.7.11.1" evidence="6"/>
<organism evidence="6 7">
    <name type="scientific">Luteitalea pratensis</name>
    <dbReference type="NCBI Taxonomy" id="1855912"/>
    <lineage>
        <taxon>Bacteria</taxon>
        <taxon>Pseudomonadati</taxon>
        <taxon>Acidobacteriota</taxon>
        <taxon>Vicinamibacteria</taxon>
        <taxon>Vicinamibacterales</taxon>
        <taxon>Vicinamibacteraceae</taxon>
        <taxon>Luteitalea</taxon>
    </lineage>
</organism>
<dbReference type="PANTHER" id="PTHR43289">
    <property type="entry name" value="MITOGEN-ACTIVATED PROTEIN KINASE KINASE KINASE 20-RELATED"/>
    <property type="match status" value="1"/>
</dbReference>
<dbReference type="RefSeq" id="WP_110169705.1">
    <property type="nucleotide sequence ID" value="NZ_CP015136.1"/>
</dbReference>
<dbReference type="Proteomes" id="UP000076079">
    <property type="component" value="Chromosome"/>
</dbReference>
<evidence type="ECO:0000313" key="6">
    <source>
        <dbReference type="EMBL" id="AMY07799.1"/>
    </source>
</evidence>
<evidence type="ECO:0000256" key="4">
    <source>
        <dbReference type="ARBA" id="ARBA00022840"/>
    </source>
</evidence>
<evidence type="ECO:0000256" key="1">
    <source>
        <dbReference type="ARBA" id="ARBA00022679"/>
    </source>
</evidence>
<gene>
    <name evidence="6" type="primary">pknB_4</name>
    <name evidence="6" type="ORF">LuPra_00980</name>
</gene>
<dbReference type="GO" id="GO:0005524">
    <property type="term" value="F:ATP binding"/>
    <property type="evidence" value="ECO:0007669"/>
    <property type="project" value="UniProtKB-KW"/>
</dbReference>
<keyword evidence="2" id="KW-0547">Nucleotide-binding</keyword>
<dbReference type="SUPFAM" id="SSF82171">
    <property type="entry name" value="DPP6 N-terminal domain-like"/>
    <property type="match status" value="2"/>
</dbReference>
<dbReference type="InterPro" id="IPR000719">
    <property type="entry name" value="Prot_kinase_dom"/>
</dbReference>
<name>A0A143PJ50_LUTPR</name>
<evidence type="ECO:0000259" key="5">
    <source>
        <dbReference type="PROSITE" id="PS50011"/>
    </source>
</evidence>
<evidence type="ECO:0000256" key="2">
    <source>
        <dbReference type="ARBA" id="ARBA00022741"/>
    </source>
</evidence>
<dbReference type="SMART" id="SM00220">
    <property type="entry name" value="S_TKc"/>
    <property type="match status" value="1"/>
</dbReference>
<reference evidence="7" key="2">
    <citation type="submission" date="2016-04" db="EMBL/GenBank/DDBJ databases">
        <title>First Complete Genome Sequence of a Subdivision 6 Acidobacterium.</title>
        <authorList>
            <person name="Huang S."/>
            <person name="Vieira S."/>
            <person name="Bunk B."/>
            <person name="Riedel T."/>
            <person name="Sproeer C."/>
            <person name="Overmann J."/>
        </authorList>
    </citation>
    <scope>NUCLEOTIDE SEQUENCE [LARGE SCALE GENOMIC DNA]</scope>
    <source>
        <strain evidence="7">DSM 100886 HEG_-6_39</strain>
    </source>
</reference>
<feature type="domain" description="Protein kinase" evidence="5">
    <location>
        <begin position="75"/>
        <end position="344"/>
    </location>
</feature>
<dbReference type="PANTHER" id="PTHR43289:SF6">
    <property type="entry name" value="SERINE_THREONINE-PROTEIN KINASE NEKL-3"/>
    <property type="match status" value="1"/>
</dbReference>
<accession>A0A143PJ50</accession>
<dbReference type="InterPro" id="IPR011009">
    <property type="entry name" value="Kinase-like_dom_sf"/>
</dbReference>
<dbReference type="Gene3D" id="3.30.200.20">
    <property type="entry name" value="Phosphorylase Kinase, domain 1"/>
    <property type="match status" value="1"/>
</dbReference>
<sequence length="965" mass="102697">MTRWTKLKEAFWTVVDLDPADRAHRLAELTSTDPELAEQLDALLAADARGESLDHLFEAEPQPSSPQYPARIGPYDVLGVVATGGMGQVYRARDPRLQRDVAIKVLPSGLTDDPDRRSRLEREARVLASFNHSHIAQVYGLEDAGGSIAIVMELVNGPTLASLIGRYETAPLPLSRVLAMARQIADGLDAAHEKGIIHRDLKPANVAVTEEGDVKILDFGVAKSLDGRGPATADAPLATDAGVVLGTPAYMSPEQARGLPVDRRTDVWAFGCLLYELLTGRQPFAGDTPTDSLAAVLGREPDMTILPAATPAGVRTLLRHCLEKEARKRLRDIADARLALDDVLNQGNGLAAPAADLASVQASGGWRWLVVTGLGTLAVAALAFASWTSGASRSRVPARVVASLVLPDGMSLAGTDQQSRSEARFALSPDGRKLAIVASSVSGRPQIWIRELASAVLRPIPETEGGSFPFWSPDSGSIGFVAQDKLRTIRLSDYTAVTVSAAAFRSGTWSRDGVILFTPASASAIHAISAGGGKSRAVTRLDPGSGEVQHGEPSFLPDGDHFLYFSIGTSSGGALDRRGIFLGSLARPDQPRSLLPGVTQARYANGHLVFVQGGTLMAQAFDTTPMELRGAPFPIAEDVTPSTGGATETTAAFSVSENAVLVYQAAVRTQSRIVTVDRNGTQLAVIAPPGDYVDVAISPDGARVAISERDPARSSRDLWVYDVAGSRRQRLTFDTGEEFAPVWSPDGTRVLYSAMSKGLVDLHVKGVSGGGDAGPIQVDALGFGRFAADWSRDGRFIIYIGGGRAIARSDLWIAPLSNLRGARALLESAFIETHGRFSPAGGWFAYASNETGRLEVYADRFPSRGFKHLISTGGGGWPRWSGGGREILYLSPDNRLMAVDVRAAGNRLDAGVPRALFALGPRPPARLDAYAYDVFPDGRRFVVNAIAEDTAATTVTLVLDWNAGR</sequence>
<keyword evidence="7" id="KW-1185">Reference proteome</keyword>